<sequence length="586" mass="65021">MPPTSSFIAGLADNIGLESFRAARMVAAAVAATPPPPPPMNSSTSNLTTTSHKFLHHTPPSTAPKFHRTTTTCRHLRRHLRRRHLDGTTYFPTTHTTFSPSSTSHNPDTKLHMVINLEQFIPNKTSLSLDNLFKTINFNHFIQSGSHAFEDLRTIVTVDADRRVVVSCRKSTVWFFGQLIGLTLVSVVTFKILLKLGLGFRSLFKGSGGDGEVVVTRRDRSLGGKEVVVSTYKDSRSEGNVSVSPLSGGEDLMLGYSDSIVKKWEKAKKKLPDWWPEVRGAPLEGVIDKEDSQRKANSLIRAIMDYRTSGKDIQEDDIILLRRICRMSGVRVYIDTGNSRDSIYRASVDFTINTCASVASHSTFVQIDGEDAREFIAGLADNIGLESFRAARMVAAAVAARTRSWFLQAWALEMQGKPIEAVNELSKLCLIHRIFPPEEGSPEMEMVARGLEKNLKLEQREYLLEMITGVSSEENRRSLVEALGLVCLLASILCQPQKYQLEVMLTSKKTRLVSMTEESRALVMAQEIASQSYGWLVASSHGTNPLFSRANHTRPRAIMPRLVNNSPCDKGMAPLFVVSTIPDVVS</sequence>
<keyword evidence="1" id="KW-0812">Transmembrane</keyword>
<dbReference type="Proteomes" id="UP001151760">
    <property type="component" value="Unassembled WGS sequence"/>
</dbReference>
<keyword evidence="1" id="KW-0472">Membrane</keyword>
<proteinExistence type="predicted"/>
<evidence type="ECO:0000313" key="2">
    <source>
        <dbReference type="EMBL" id="GJS91602.1"/>
    </source>
</evidence>
<name>A0ABQ4ZRN1_9ASTR</name>
<accession>A0ABQ4ZRN1</accession>
<reference evidence="2" key="2">
    <citation type="submission" date="2022-01" db="EMBL/GenBank/DDBJ databases">
        <authorList>
            <person name="Yamashiro T."/>
            <person name="Shiraishi A."/>
            <person name="Satake H."/>
            <person name="Nakayama K."/>
        </authorList>
    </citation>
    <scope>NUCLEOTIDE SEQUENCE</scope>
</reference>
<protein>
    <recommendedName>
        <fullName evidence="4">ARC6 IMS domain-containing protein</fullName>
    </recommendedName>
</protein>
<organism evidence="2 3">
    <name type="scientific">Tanacetum coccineum</name>
    <dbReference type="NCBI Taxonomy" id="301880"/>
    <lineage>
        <taxon>Eukaryota</taxon>
        <taxon>Viridiplantae</taxon>
        <taxon>Streptophyta</taxon>
        <taxon>Embryophyta</taxon>
        <taxon>Tracheophyta</taxon>
        <taxon>Spermatophyta</taxon>
        <taxon>Magnoliopsida</taxon>
        <taxon>eudicotyledons</taxon>
        <taxon>Gunneridae</taxon>
        <taxon>Pentapetalae</taxon>
        <taxon>asterids</taxon>
        <taxon>campanulids</taxon>
        <taxon>Asterales</taxon>
        <taxon>Asteraceae</taxon>
        <taxon>Asteroideae</taxon>
        <taxon>Anthemideae</taxon>
        <taxon>Anthemidinae</taxon>
        <taxon>Tanacetum</taxon>
    </lineage>
</organism>
<reference evidence="2" key="1">
    <citation type="journal article" date="2022" name="Int. J. Mol. Sci.">
        <title>Draft Genome of Tanacetum Coccineum: Genomic Comparison of Closely Related Tanacetum-Family Plants.</title>
        <authorList>
            <person name="Yamashiro T."/>
            <person name="Shiraishi A."/>
            <person name="Nakayama K."/>
            <person name="Satake H."/>
        </authorList>
    </citation>
    <scope>NUCLEOTIDE SEQUENCE</scope>
</reference>
<evidence type="ECO:0008006" key="4">
    <source>
        <dbReference type="Google" id="ProtNLM"/>
    </source>
</evidence>
<keyword evidence="3" id="KW-1185">Reference proteome</keyword>
<evidence type="ECO:0000313" key="3">
    <source>
        <dbReference type="Proteomes" id="UP001151760"/>
    </source>
</evidence>
<dbReference type="PANTHER" id="PTHR35830">
    <property type="entry name" value="OS05G0299200 PROTEIN"/>
    <property type="match status" value="1"/>
</dbReference>
<keyword evidence="1" id="KW-1133">Transmembrane helix</keyword>
<dbReference type="EMBL" id="BQNB010011518">
    <property type="protein sequence ID" value="GJS91602.1"/>
    <property type="molecule type" value="Genomic_DNA"/>
</dbReference>
<evidence type="ECO:0000256" key="1">
    <source>
        <dbReference type="SAM" id="Phobius"/>
    </source>
</evidence>
<gene>
    <name evidence="2" type="ORF">Tco_0774238</name>
</gene>
<dbReference type="PANTHER" id="PTHR35830:SF1">
    <property type="entry name" value="OS05G0299200 PROTEIN"/>
    <property type="match status" value="1"/>
</dbReference>
<feature type="transmembrane region" description="Helical" evidence="1">
    <location>
        <begin position="173"/>
        <end position="194"/>
    </location>
</feature>
<comment type="caution">
    <text evidence="2">The sequence shown here is derived from an EMBL/GenBank/DDBJ whole genome shotgun (WGS) entry which is preliminary data.</text>
</comment>